<reference evidence="1" key="1">
    <citation type="submission" date="2022-12" db="EMBL/GenBank/DDBJ databases">
        <authorList>
            <person name="Bing R.G."/>
            <person name="Willard D.J."/>
            <person name="Manesh M.J.H."/>
            <person name="Laemthong T."/>
            <person name="Crosby J.R."/>
            <person name="Kelly R.M."/>
        </authorList>
    </citation>
    <scope>NUCLEOTIDE SEQUENCE</scope>
    <source>
        <strain evidence="1">DSM 8991</strain>
    </source>
</reference>
<evidence type="ECO:0000313" key="2">
    <source>
        <dbReference type="Proteomes" id="UP001164745"/>
    </source>
</evidence>
<proteinExistence type="predicted"/>
<dbReference type="InterPro" id="IPR045865">
    <property type="entry name" value="ACT-like_dom_sf"/>
</dbReference>
<keyword evidence="2" id="KW-1185">Reference proteome</keyword>
<dbReference type="SUPFAM" id="SSF55021">
    <property type="entry name" value="ACT-like"/>
    <property type="match status" value="1"/>
</dbReference>
<evidence type="ECO:0000313" key="1">
    <source>
        <dbReference type="EMBL" id="WAM31745.1"/>
    </source>
</evidence>
<dbReference type="InterPro" id="IPR027271">
    <property type="entry name" value="Acetolactate_synth/TF_NikR_C"/>
</dbReference>
<organism evidence="1 2">
    <name type="scientific">Caldicellulosiruptor naganoensis</name>
    <dbReference type="NCBI Taxonomy" id="29324"/>
    <lineage>
        <taxon>Bacteria</taxon>
        <taxon>Bacillati</taxon>
        <taxon>Bacillota</taxon>
        <taxon>Bacillota incertae sedis</taxon>
        <taxon>Caldicellulosiruptorales</taxon>
        <taxon>Caldicellulosiruptoraceae</taxon>
        <taxon>Caldicellulosiruptor</taxon>
    </lineage>
</organism>
<sequence length="81" mass="8672">MERRIGVIGIVVENRKEVSDKLNKILSEHGDIIVGRMGIPYRERGLCVIALIVDGTTDEIGALTGKLGALSGVKVKSALTK</sequence>
<protein>
    <submittedName>
        <fullName evidence="1">Iron-only hydrogenase system regulator</fullName>
    </submittedName>
</protein>
<name>A0ABY7BGZ8_9FIRM</name>
<dbReference type="EMBL" id="CP113864">
    <property type="protein sequence ID" value="WAM31745.1"/>
    <property type="molecule type" value="Genomic_DNA"/>
</dbReference>
<dbReference type="InterPro" id="IPR023860">
    <property type="entry name" value="FeFe-hyd_TM1266"/>
</dbReference>
<dbReference type="Pfam" id="PF21699">
    <property type="entry name" value="TM1266-like"/>
    <property type="match status" value="1"/>
</dbReference>
<dbReference type="RefSeq" id="WP_045164537.1">
    <property type="nucleotide sequence ID" value="NZ_CP113864.1"/>
</dbReference>
<gene>
    <name evidence="1" type="ORF">OTJ99_000194</name>
</gene>
<dbReference type="NCBIfam" id="TIGR03959">
    <property type="entry name" value="hyd_TM1266"/>
    <property type="match status" value="1"/>
</dbReference>
<accession>A0ABY7BGZ8</accession>
<dbReference type="Proteomes" id="UP001164745">
    <property type="component" value="Chromosome"/>
</dbReference>
<dbReference type="Gene3D" id="3.30.70.1150">
    <property type="entry name" value="ACT-like. Chain A, domain 2"/>
    <property type="match status" value="1"/>
</dbReference>